<feature type="domain" description="RNase H type-2" evidence="17">
    <location>
        <begin position="1"/>
        <end position="193"/>
    </location>
</feature>
<comment type="cofactor">
    <cofactor evidence="14 15">
        <name>Mn(2+)</name>
        <dbReference type="ChEBI" id="CHEBI:29035"/>
    </cofactor>
    <cofactor evidence="14 15">
        <name>Mg(2+)</name>
        <dbReference type="ChEBI" id="CHEBI:18420"/>
    </cofactor>
    <text evidence="14 15">Manganese or magnesium. Binds 1 divalent metal ion per monomer in the absence of substrate. May bind a second metal ion after substrate binding.</text>
</comment>
<feature type="binding site" evidence="14 15">
    <location>
        <position position="7"/>
    </location>
    <ligand>
        <name>a divalent metal cation</name>
        <dbReference type="ChEBI" id="CHEBI:60240"/>
    </ligand>
</feature>
<dbReference type="PANTHER" id="PTHR10954">
    <property type="entry name" value="RIBONUCLEASE H2 SUBUNIT A"/>
    <property type="match status" value="1"/>
</dbReference>
<keyword evidence="9 14" id="KW-0540">Nuclease</keyword>
<sequence length="194" mass="21732">MLTAGVDEAGRGPLAGPVIACALVIPSGKGVPYLIKDSKKLSEKQRAEMFEYIQTHYLYGVGQADHLEIDRLNILQATFLAMRRAVTELGKKVQPDLCLIDGNKTIPRLPIAQKAVVKGDALVKEISAASIVAKVTRDRLMLELHTKYPQYNFAENKGYCTDWHVSALRQYGRSPVHRVSFMYPGEIEQQRLFF</sequence>
<dbReference type="AlphaFoldDB" id="A0A388THW6"/>
<name>A0A388THW6_9BACT</name>
<keyword evidence="19" id="KW-1185">Reference proteome</keyword>
<dbReference type="NCBIfam" id="NF000595">
    <property type="entry name" value="PRK00015.1-3"/>
    <property type="match status" value="1"/>
</dbReference>
<dbReference type="EC" id="3.1.26.4" evidence="6 14"/>
<proteinExistence type="inferred from homology"/>
<comment type="cofactor">
    <cofactor evidence="2">
        <name>Mg(2+)</name>
        <dbReference type="ChEBI" id="CHEBI:18420"/>
    </cofactor>
</comment>
<dbReference type="SUPFAM" id="SSF53098">
    <property type="entry name" value="Ribonuclease H-like"/>
    <property type="match status" value="1"/>
</dbReference>
<evidence type="ECO:0000313" key="19">
    <source>
        <dbReference type="Proteomes" id="UP000275925"/>
    </source>
</evidence>
<evidence type="ECO:0000256" key="4">
    <source>
        <dbReference type="ARBA" id="ARBA00004496"/>
    </source>
</evidence>
<comment type="caution">
    <text evidence="18">The sequence shown here is derived from an EMBL/GenBank/DDBJ whole genome shotgun (WGS) entry which is preliminary data.</text>
</comment>
<dbReference type="GO" id="GO:0030145">
    <property type="term" value="F:manganese ion binding"/>
    <property type="evidence" value="ECO:0007669"/>
    <property type="project" value="UniProtKB-UniRule"/>
</dbReference>
<reference evidence="18 19" key="1">
    <citation type="journal article" date="2019" name="ISME J.">
        <title>Genome analyses of uncultured TG2/ZB3 bacteria in 'Margulisbacteria' specifically attached to ectosymbiotic spirochetes of protists in the termite gut.</title>
        <authorList>
            <person name="Utami Y.D."/>
            <person name="Kuwahara H."/>
            <person name="Igai K."/>
            <person name="Murakami T."/>
            <person name="Sugaya K."/>
            <person name="Morikawa T."/>
            <person name="Nagura Y."/>
            <person name="Yuki M."/>
            <person name="Deevong P."/>
            <person name="Inoue T."/>
            <person name="Kihara K."/>
            <person name="Lo N."/>
            <person name="Yamada A."/>
            <person name="Ohkuma M."/>
            <person name="Hongoh Y."/>
        </authorList>
    </citation>
    <scope>NUCLEOTIDE SEQUENCE [LARGE SCALE GENOMIC DNA]</scope>
    <source>
        <strain evidence="18">NkOx7-02</strain>
    </source>
</reference>
<dbReference type="GO" id="GO:0004523">
    <property type="term" value="F:RNA-DNA hybrid ribonuclease activity"/>
    <property type="evidence" value="ECO:0007669"/>
    <property type="project" value="UniProtKB-UniRule"/>
</dbReference>
<dbReference type="InterPro" id="IPR022898">
    <property type="entry name" value="RNase_HII"/>
</dbReference>
<evidence type="ECO:0000256" key="2">
    <source>
        <dbReference type="ARBA" id="ARBA00001946"/>
    </source>
</evidence>
<evidence type="ECO:0000256" key="8">
    <source>
        <dbReference type="ARBA" id="ARBA00022490"/>
    </source>
</evidence>
<feature type="binding site" evidence="14 15">
    <location>
        <position position="8"/>
    </location>
    <ligand>
        <name>a divalent metal cation</name>
        <dbReference type="ChEBI" id="CHEBI:60240"/>
    </ligand>
</feature>
<dbReference type="GO" id="GO:0032299">
    <property type="term" value="C:ribonuclease H2 complex"/>
    <property type="evidence" value="ECO:0007669"/>
    <property type="project" value="TreeGrafter"/>
</dbReference>
<gene>
    <name evidence="14 18" type="primary">rnhB</name>
    <name evidence="18" type="ORF">NO2_1015</name>
</gene>
<comment type="catalytic activity">
    <reaction evidence="1 14 15 16">
        <text>Endonucleolytic cleavage to 5'-phosphomonoester.</text>
        <dbReference type="EC" id="3.1.26.4"/>
    </reaction>
</comment>
<evidence type="ECO:0000256" key="3">
    <source>
        <dbReference type="ARBA" id="ARBA00004065"/>
    </source>
</evidence>
<evidence type="ECO:0000256" key="9">
    <source>
        <dbReference type="ARBA" id="ARBA00022722"/>
    </source>
</evidence>
<dbReference type="Pfam" id="PF01351">
    <property type="entry name" value="RNase_HII"/>
    <property type="match status" value="1"/>
</dbReference>
<evidence type="ECO:0000256" key="13">
    <source>
        <dbReference type="ARBA" id="ARBA00023211"/>
    </source>
</evidence>
<dbReference type="CDD" id="cd07182">
    <property type="entry name" value="RNase_HII_bacteria_HII_like"/>
    <property type="match status" value="1"/>
</dbReference>
<keyword evidence="8 14" id="KW-0963">Cytoplasm</keyword>
<dbReference type="InterPro" id="IPR012337">
    <property type="entry name" value="RNaseH-like_sf"/>
</dbReference>
<dbReference type="HAMAP" id="MF_00052_B">
    <property type="entry name" value="RNase_HII_B"/>
    <property type="match status" value="1"/>
</dbReference>
<dbReference type="PANTHER" id="PTHR10954:SF18">
    <property type="entry name" value="RIBONUCLEASE HII"/>
    <property type="match status" value="1"/>
</dbReference>
<evidence type="ECO:0000256" key="1">
    <source>
        <dbReference type="ARBA" id="ARBA00000077"/>
    </source>
</evidence>
<evidence type="ECO:0000256" key="14">
    <source>
        <dbReference type="HAMAP-Rule" id="MF_00052"/>
    </source>
</evidence>
<dbReference type="InterPro" id="IPR001352">
    <property type="entry name" value="RNase_HII/HIII"/>
</dbReference>
<dbReference type="PROSITE" id="PS51975">
    <property type="entry name" value="RNASE_H_2"/>
    <property type="match status" value="1"/>
</dbReference>
<evidence type="ECO:0000256" key="12">
    <source>
        <dbReference type="ARBA" id="ARBA00022801"/>
    </source>
</evidence>
<evidence type="ECO:0000256" key="6">
    <source>
        <dbReference type="ARBA" id="ARBA00012180"/>
    </source>
</evidence>
<evidence type="ECO:0000256" key="16">
    <source>
        <dbReference type="RuleBase" id="RU003515"/>
    </source>
</evidence>
<protein>
    <recommendedName>
        <fullName evidence="7 14">Ribonuclease HII</fullName>
        <shortName evidence="14">RNase HII</shortName>
        <ecNumber evidence="6 14">3.1.26.4</ecNumber>
    </recommendedName>
</protein>
<dbReference type="GO" id="GO:0005737">
    <property type="term" value="C:cytoplasm"/>
    <property type="evidence" value="ECO:0007669"/>
    <property type="project" value="UniProtKB-SubCell"/>
</dbReference>
<evidence type="ECO:0000256" key="15">
    <source>
        <dbReference type="PROSITE-ProRule" id="PRU01319"/>
    </source>
</evidence>
<keyword evidence="10 14" id="KW-0479">Metal-binding</keyword>
<evidence type="ECO:0000313" key="18">
    <source>
        <dbReference type="EMBL" id="GBR76475.1"/>
    </source>
</evidence>
<dbReference type="GO" id="GO:0006298">
    <property type="term" value="P:mismatch repair"/>
    <property type="evidence" value="ECO:0007669"/>
    <property type="project" value="TreeGrafter"/>
</dbReference>
<keyword evidence="12 14" id="KW-0378">Hydrolase</keyword>
<keyword evidence="13 14" id="KW-0464">Manganese</keyword>
<evidence type="ECO:0000259" key="17">
    <source>
        <dbReference type="PROSITE" id="PS51975"/>
    </source>
</evidence>
<dbReference type="InterPro" id="IPR036397">
    <property type="entry name" value="RNaseH_sf"/>
</dbReference>
<dbReference type="EMBL" id="BGZO01000029">
    <property type="protein sequence ID" value="GBR76475.1"/>
    <property type="molecule type" value="Genomic_DNA"/>
</dbReference>
<organism evidence="18 19">
    <name type="scientific">Candidatus Termititenax persephonae</name>
    <dbReference type="NCBI Taxonomy" id="2218525"/>
    <lineage>
        <taxon>Bacteria</taxon>
        <taxon>Bacillati</taxon>
        <taxon>Candidatus Margulisiibacteriota</taxon>
        <taxon>Candidatus Termititenacia</taxon>
        <taxon>Candidatus Termititenacales</taxon>
        <taxon>Candidatus Termititenacaceae</taxon>
        <taxon>Candidatus Termititenax</taxon>
    </lineage>
</organism>
<comment type="function">
    <text evidence="3 14 16">Endonuclease that specifically degrades the RNA of RNA-DNA hybrids.</text>
</comment>
<dbReference type="Gene3D" id="3.30.420.10">
    <property type="entry name" value="Ribonuclease H-like superfamily/Ribonuclease H"/>
    <property type="match status" value="1"/>
</dbReference>
<evidence type="ECO:0000256" key="11">
    <source>
        <dbReference type="ARBA" id="ARBA00022759"/>
    </source>
</evidence>
<comment type="subcellular location">
    <subcellularLocation>
        <location evidence="4 14">Cytoplasm</location>
    </subcellularLocation>
</comment>
<comment type="similarity">
    <text evidence="5 14 16">Belongs to the RNase HII family.</text>
</comment>
<evidence type="ECO:0000256" key="5">
    <source>
        <dbReference type="ARBA" id="ARBA00007383"/>
    </source>
</evidence>
<dbReference type="GO" id="GO:0003723">
    <property type="term" value="F:RNA binding"/>
    <property type="evidence" value="ECO:0007669"/>
    <property type="project" value="UniProtKB-UniRule"/>
</dbReference>
<keyword evidence="11 14" id="KW-0255">Endonuclease</keyword>
<feature type="binding site" evidence="14 15">
    <location>
        <position position="101"/>
    </location>
    <ligand>
        <name>a divalent metal cation</name>
        <dbReference type="ChEBI" id="CHEBI:60240"/>
    </ligand>
</feature>
<evidence type="ECO:0000256" key="10">
    <source>
        <dbReference type="ARBA" id="ARBA00022723"/>
    </source>
</evidence>
<dbReference type="Proteomes" id="UP000275925">
    <property type="component" value="Unassembled WGS sequence"/>
</dbReference>
<dbReference type="InterPro" id="IPR024567">
    <property type="entry name" value="RNase_HII/HIII_dom"/>
</dbReference>
<dbReference type="GO" id="GO:0043137">
    <property type="term" value="P:DNA replication, removal of RNA primer"/>
    <property type="evidence" value="ECO:0007669"/>
    <property type="project" value="TreeGrafter"/>
</dbReference>
<evidence type="ECO:0000256" key="7">
    <source>
        <dbReference type="ARBA" id="ARBA00019179"/>
    </source>
</evidence>
<accession>A0A388THW6</accession>